<dbReference type="Gene3D" id="3.30.450.20">
    <property type="entry name" value="PAS domain"/>
    <property type="match status" value="1"/>
</dbReference>
<evidence type="ECO:0000256" key="2">
    <source>
        <dbReference type="ARBA" id="ARBA00004533"/>
    </source>
</evidence>
<feature type="modified residue" description="4-aspartylphosphate" evidence="10">
    <location>
        <position position="757"/>
    </location>
</feature>
<dbReference type="Gene3D" id="3.30.565.10">
    <property type="entry name" value="Histidine kinase-like ATPase, C-terminal domain"/>
    <property type="match status" value="1"/>
</dbReference>
<dbReference type="GO" id="GO:0000155">
    <property type="term" value="F:phosphorelay sensor kinase activity"/>
    <property type="evidence" value="ECO:0007669"/>
    <property type="project" value="InterPro"/>
</dbReference>
<evidence type="ECO:0000259" key="13">
    <source>
        <dbReference type="PROSITE" id="PS50110"/>
    </source>
</evidence>
<sequence>MFTKDVPWYKTMSFKAQGILGMMLAVVVVTIVYVLDTTGNSMVRDSTNQRVEAQVETVAQSLGQLSNSVGTIALSLANSLSLEDTDAEIEKQLASMFRNPNIRDMVASGGFWPEPYLYKADAVKSSVFIAINDDGSYHRINDYNKVDATPYQLSEWYAPARYARDKVYWSRAYIDPYTNEPMVTCTVPMFREKQFVGAVTIDVKLERLQAFLTRSGEKLGGYMLMFDRGGAMMSFPEAKYSDDPSLTPLPGVKEIAASEPDFAELALVISQATQGERLLRQNDQNVMELAKAMVASSPEIDLGYAVSVASDLMPNLSVFKSTERLFIHKLETDPILDETTLVFGRTLPDTNWTLVGALPERLLLVEATKLKNDLFFAMALVAVVLMCITYVSIHFQIVRPMAKVRNALIQQKGDAPFSPIDYPEKDELGMLVSEFNQLSSNLVETRERAIGAARAKQLFLANISHEIRTPMNGILGAASLMQDEPMSGKQAEYLSVIAHSSRGLMSLINNILDFSKIESNHLKLEEAPFDLEKLGRYVRDLMLPTINDKPQLAFEFSYQDACPRRFLGDAHRIEQVMLNLVSNALKFTENGVVSLSISMQQEIGGYTGVCIRVKDTGVGIPPEKHQVIFDEFQQADASTTRKFGGSGLGLAITKQLIDLMSGTIGVDSKLGRGTEFEVFLPLQIEKNGCDAKGKEILKQHNGAFRGKHCLLVEDNAINLMIAEKMLAKFGFTVDKATDGVAAVDKARIQGYDIIFMDIQMPMMDGLEATRQIRSTNNFNQYTPIVAMTANVLKDDIWRCISNGMQGHIGKPLRENDIYVACAKVLSAEIEV</sequence>
<evidence type="ECO:0000259" key="12">
    <source>
        <dbReference type="PROSITE" id="PS50109"/>
    </source>
</evidence>
<dbReference type="PROSITE" id="PS50109">
    <property type="entry name" value="HIS_KIN"/>
    <property type="match status" value="1"/>
</dbReference>
<dbReference type="PANTHER" id="PTHR45339:SF1">
    <property type="entry name" value="HYBRID SIGNAL TRANSDUCTION HISTIDINE KINASE J"/>
    <property type="match status" value="1"/>
</dbReference>
<dbReference type="Gene3D" id="1.10.287.130">
    <property type="match status" value="1"/>
</dbReference>
<keyword evidence="11" id="KW-0472">Membrane</keyword>
<keyword evidence="15" id="KW-1185">Reference proteome</keyword>
<evidence type="ECO:0000256" key="8">
    <source>
        <dbReference type="ARBA" id="ARBA00022989"/>
    </source>
</evidence>
<evidence type="ECO:0000256" key="10">
    <source>
        <dbReference type="PROSITE-ProRule" id="PRU00169"/>
    </source>
</evidence>
<evidence type="ECO:0000256" key="1">
    <source>
        <dbReference type="ARBA" id="ARBA00000085"/>
    </source>
</evidence>
<dbReference type="Pfam" id="PF00072">
    <property type="entry name" value="Response_reg"/>
    <property type="match status" value="1"/>
</dbReference>
<keyword evidence="14" id="KW-0418">Kinase</keyword>
<name>A0A128F4P3_9GAMM</name>
<evidence type="ECO:0000256" key="11">
    <source>
        <dbReference type="SAM" id="Phobius"/>
    </source>
</evidence>
<feature type="transmembrane region" description="Helical" evidence="11">
    <location>
        <begin position="374"/>
        <end position="393"/>
    </location>
</feature>
<keyword evidence="14" id="KW-0808">Transferase</keyword>
<evidence type="ECO:0000313" key="15">
    <source>
        <dbReference type="Proteomes" id="UP000073601"/>
    </source>
</evidence>
<comment type="subcellular location">
    <subcellularLocation>
        <location evidence="2">Cell inner membrane</location>
    </subcellularLocation>
    <subcellularLocation>
        <location evidence="3">Cell membrane</location>
        <topology evidence="3">Multi-pass membrane protein</topology>
    </subcellularLocation>
</comment>
<dbReference type="InterPro" id="IPR011006">
    <property type="entry name" value="CheY-like_superfamily"/>
</dbReference>
<dbReference type="GO" id="GO:0005886">
    <property type="term" value="C:plasma membrane"/>
    <property type="evidence" value="ECO:0007669"/>
    <property type="project" value="UniProtKB-SubCell"/>
</dbReference>
<dbReference type="SUPFAM" id="SSF103190">
    <property type="entry name" value="Sensory domain-like"/>
    <property type="match status" value="1"/>
</dbReference>
<dbReference type="SMART" id="SM00387">
    <property type="entry name" value="HATPase_c"/>
    <property type="match status" value="1"/>
</dbReference>
<feature type="domain" description="Response regulatory" evidence="13">
    <location>
        <begin position="708"/>
        <end position="825"/>
    </location>
</feature>
<reference evidence="15" key="1">
    <citation type="submission" date="2016-02" db="EMBL/GenBank/DDBJ databases">
        <authorList>
            <person name="Rodrigo-Torres Lidia"/>
            <person name="Arahal R.David."/>
        </authorList>
    </citation>
    <scope>NUCLEOTIDE SEQUENCE [LARGE SCALE GENOMIC DNA]</scope>
    <source>
        <strain evidence="15">CECT 8713</strain>
    </source>
</reference>
<dbReference type="Gene3D" id="6.10.340.10">
    <property type="match status" value="1"/>
</dbReference>
<evidence type="ECO:0000256" key="6">
    <source>
        <dbReference type="ARBA" id="ARBA00022553"/>
    </source>
</evidence>
<keyword evidence="8 11" id="KW-1133">Transmembrane helix</keyword>
<dbReference type="InterPro" id="IPR036890">
    <property type="entry name" value="HATPase_C_sf"/>
</dbReference>
<keyword evidence="7 11" id="KW-0812">Transmembrane</keyword>
<dbReference type="SUPFAM" id="SSF52172">
    <property type="entry name" value="CheY-like"/>
    <property type="match status" value="1"/>
</dbReference>
<dbReference type="SMART" id="SM00448">
    <property type="entry name" value="REC"/>
    <property type="match status" value="1"/>
</dbReference>
<evidence type="ECO:0000256" key="4">
    <source>
        <dbReference type="ARBA" id="ARBA00012438"/>
    </source>
</evidence>
<keyword evidence="6 10" id="KW-0597">Phosphoprotein</keyword>
<gene>
    <name evidence="14" type="primary">luxQ</name>
    <name evidence="14" type="ORF">GMA8713_01831</name>
</gene>
<evidence type="ECO:0000256" key="9">
    <source>
        <dbReference type="ARBA" id="ARBA00023012"/>
    </source>
</evidence>
<dbReference type="SUPFAM" id="SSF55874">
    <property type="entry name" value="ATPase domain of HSP90 chaperone/DNA topoisomerase II/histidine kinase"/>
    <property type="match status" value="1"/>
</dbReference>
<dbReference type="Proteomes" id="UP000073601">
    <property type="component" value="Unassembled WGS sequence"/>
</dbReference>
<dbReference type="InterPro" id="IPR004358">
    <property type="entry name" value="Sig_transdc_His_kin-like_C"/>
</dbReference>
<dbReference type="PANTHER" id="PTHR45339">
    <property type="entry name" value="HYBRID SIGNAL TRANSDUCTION HISTIDINE KINASE J"/>
    <property type="match status" value="1"/>
</dbReference>
<protein>
    <recommendedName>
        <fullName evidence="4">histidine kinase</fullName>
        <ecNumber evidence="4">2.7.13.3</ecNumber>
    </recommendedName>
</protein>
<accession>A0A128F4P3</accession>
<dbReference type="CDD" id="cd00082">
    <property type="entry name" value="HisKA"/>
    <property type="match status" value="1"/>
</dbReference>
<dbReference type="SMART" id="SM00388">
    <property type="entry name" value="HisKA"/>
    <property type="match status" value="1"/>
</dbReference>
<dbReference type="Gene3D" id="3.40.50.2300">
    <property type="match status" value="1"/>
</dbReference>
<dbReference type="AlphaFoldDB" id="A0A128F4P3"/>
<dbReference type="Pfam" id="PF02518">
    <property type="entry name" value="HATPase_c"/>
    <property type="match status" value="1"/>
</dbReference>
<dbReference type="PRINTS" id="PR00344">
    <property type="entry name" value="BCTRLSENSOR"/>
</dbReference>
<evidence type="ECO:0000256" key="7">
    <source>
        <dbReference type="ARBA" id="ARBA00022692"/>
    </source>
</evidence>
<dbReference type="InterPro" id="IPR001789">
    <property type="entry name" value="Sig_transdc_resp-reg_receiver"/>
</dbReference>
<dbReference type="Pfam" id="PF00512">
    <property type="entry name" value="HisKA"/>
    <property type="match status" value="1"/>
</dbReference>
<dbReference type="InterPro" id="IPR003661">
    <property type="entry name" value="HisK_dim/P_dom"/>
</dbReference>
<dbReference type="Pfam" id="PF22673">
    <property type="entry name" value="MCP-like_PDC_1"/>
    <property type="match status" value="1"/>
</dbReference>
<dbReference type="CDD" id="cd12913">
    <property type="entry name" value="PDC1_MCP_like"/>
    <property type="match status" value="1"/>
</dbReference>
<evidence type="ECO:0000256" key="5">
    <source>
        <dbReference type="ARBA" id="ARBA00022475"/>
    </source>
</evidence>
<dbReference type="EC" id="2.7.13.3" evidence="4"/>
<dbReference type="FunFam" id="3.30.565.10:FF:000010">
    <property type="entry name" value="Sensor histidine kinase RcsC"/>
    <property type="match status" value="1"/>
</dbReference>
<feature type="transmembrane region" description="Helical" evidence="11">
    <location>
        <begin position="16"/>
        <end position="35"/>
    </location>
</feature>
<evidence type="ECO:0000313" key="14">
    <source>
        <dbReference type="EMBL" id="CZF81420.1"/>
    </source>
</evidence>
<keyword evidence="5" id="KW-1003">Cell membrane</keyword>
<dbReference type="CDD" id="cd16922">
    <property type="entry name" value="HATPase_EvgS-ArcB-TorS-like"/>
    <property type="match status" value="1"/>
</dbReference>
<dbReference type="CDD" id="cd17546">
    <property type="entry name" value="REC_hyHK_CKI1_RcsC-like"/>
    <property type="match status" value="1"/>
</dbReference>
<dbReference type="PROSITE" id="PS50110">
    <property type="entry name" value="RESPONSE_REGULATORY"/>
    <property type="match status" value="1"/>
</dbReference>
<organism evidence="14 15">
    <name type="scientific">Grimontia marina</name>
    <dbReference type="NCBI Taxonomy" id="646534"/>
    <lineage>
        <taxon>Bacteria</taxon>
        <taxon>Pseudomonadati</taxon>
        <taxon>Pseudomonadota</taxon>
        <taxon>Gammaproteobacteria</taxon>
        <taxon>Vibrionales</taxon>
        <taxon>Vibrionaceae</taxon>
        <taxon>Grimontia</taxon>
    </lineage>
</organism>
<keyword evidence="9" id="KW-0902">Two-component regulatory system</keyword>
<dbReference type="InterPro" id="IPR029151">
    <property type="entry name" value="Sensor-like_sf"/>
</dbReference>
<proteinExistence type="predicted"/>
<dbReference type="EMBL" id="FIZY01000013">
    <property type="protein sequence ID" value="CZF81420.1"/>
    <property type="molecule type" value="Genomic_DNA"/>
</dbReference>
<dbReference type="InterPro" id="IPR003594">
    <property type="entry name" value="HATPase_dom"/>
</dbReference>
<dbReference type="InterPro" id="IPR005467">
    <property type="entry name" value="His_kinase_dom"/>
</dbReference>
<evidence type="ECO:0000256" key="3">
    <source>
        <dbReference type="ARBA" id="ARBA00004651"/>
    </source>
</evidence>
<comment type="catalytic activity">
    <reaction evidence="1">
        <text>ATP + protein L-histidine = ADP + protein N-phospho-L-histidine.</text>
        <dbReference type="EC" id="2.7.13.3"/>
    </reaction>
</comment>
<dbReference type="SUPFAM" id="SSF47384">
    <property type="entry name" value="Homodimeric domain of signal transducing histidine kinase"/>
    <property type="match status" value="1"/>
</dbReference>
<dbReference type="InterPro" id="IPR036097">
    <property type="entry name" value="HisK_dim/P_sf"/>
</dbReference>
<feature type="domain" description="Histidine kinase" evidence="12">
    <location>
        <begin position="462"/>
        <end position="684"/>
    </location>
</feature>